<evidence type="ECO:0000313" key="6">
    <source>
        <dbReference type="Proteomes" id="UP000242715"/>
    </source>
</evidence>
<keyword evidence="6" id="KW-1185">Reference proteome</keyword>
<evidence type="ECO:0000313" key="5">
    <source>
        <dbReference type="EMBL" id="GAU31683.1"/>
    </source>
</evidence>
<dbReference type="GO" id="GO:0008168">
    <property type="term" value="F:methyltransferase activity"/>
    <property type="evidence" value="ECO:0007669"/>
    <property type="project" value="UniProtKB-KW"/>
</dbReference>
<dbReference type="Gene3D" id="3.40.50.150">
    <property type="entry name" value="Vaccinia Virus protein VP39"/>
    <property type="match status" value="2"/>
</dbReference>
<dbReference type="PANTHER" id="PTHR12176">
    <property type="entry name" value="SAM-DEPENDENT METHYLTRANSFERASE SUPERFAMILY PROTEIN"/>
    <property type="match status" value="1"/>
</dbReference>
<gene>
    <name evidence="5" type="ORF">TSUD_222880</name>
</gene>
<dbReference type="Pfam" id="PF13847">
    <property type="entry name" value="Methyltransf_31"/>
    <property type="match status" value="1"/>
</dbReference>
<dbReference type="PANTHER" id="PTHR12176:SF80">
    <property type="entry name" value="EEF1A LYSINE METHYLTRANSFERASE 4"/>
    <property type="match status" value="1"/>
</dbReference>
<keyword evidence="2" id="KW-0489">Methyltransferase</keyword>
<evidence type="ECO:0000256" key="1">
    <source>
        <dbReference type="ARBA" id="ARBA00008361"/>
    </source>
</evidence>
<dbReference type="InterPro" id="IPR029063">
    <property type="entry name" value="SAM-dependent_MTases_sf"/>
</dbReference>
<dbReference type="EMBL" id="DF973464">
    <property type="protein sequence ID" value="GAU31683.1"/>
    <property type="molecule type" value="Genomic_DNA"/>
</dbReference>
<dbReference type="SUPFAM" id="SSF53335">
    <property type="entry name" value="S-adenosyl-L-methionine-dependent methyltransferases"/>
    <property type="match status" value="1"/>
</dbReference>
<protein>
    <recommendedName>
        <fullName evidence="4">Methyltransferase domain-containing protein</fullName>
    </recommendedName>
</protein>
<proteinExistence type="inferred from homology"/>
<dbReference type="AlphaFoldDB" id="A0A2Z6MPP6"/>
<reference evidence="6" key="1">
    <citation type="journal article" date="2017" name="Front. Plant Sci.">
        <title>Climate Clever Clovers: New Paradigm to Reduce the Environmental Footprint of Ruminants by Breeding Low Methanogenic Forages Utilizing Haplotype Variation.</title>
        <authorList>
            <person name="Kaur P."/>
            <person name="Appels R."/>
            <person name="Bayer P.E."/>
            <person name="Keeble-Gagnere G."/>
            <person name="Wang J."/>
            <person name="Hirakawa H."/>
            <person name="Shirasawa K."/>
            <person name="Vercoe P."/>
            <person name="Stefanova K."/>
            <person name="Durmic Z."/>
            <person name="Nichols P."/>
            <person name="Revell C."/>
            <person name="Isobe S.N."/>
            <person name="Edwards D."/>
            <person name="Erskine W."/>
        </authorList>
    </citation>
    <scope>NUCLEOTIDE SEQUENCE [LARGE SCALE GENOMIC DNA]</scope>
    <source>
        <strain evidence="6">cv. Daliak</strain>
    </source>
</reference>
<keyword evidence="3" id="KW-0808">Transferase</keyword>
<dbReference type="Proteomes" id="UP000242715">
    <property type="component" value="Unassembled WGS sequence"/>
</dbReference>
<dbReference type="OrthoDB" id="411785at2759"/>
<name>A0A2Z6MPP6_TRISU</name>
<sequence length="212" mass="24852">MDDTHPTPTVPPSTASAYLNPSYWDERFTKEEKYEWLKDYSHFRHLIQPHLTPNSSVLELGYIKVMQADMLELPFDDECFDLVIEKGTMDVLFVDSGDPWNPKPETMAKVMSTLKGVHRVLKENGTFISITFGQPHFRRPIFNAPEFSWSVEYTTFGETFHYFVYVLKKGQRSSNEDIQPVKRFEAQHFNLFHEELEGEDFAFRINVDELNN</sequence>
<evidence type="ECO:0000259" key="4">
    <source>
        <dbReference type="Pfam" id="PF13847"/>
    </source>
</evidence>
<feature type="domain" description="Methyltransferase" evidence="4">
    <location>
        <begin position="60"/>
        <end position="133"/>
    </location>
</feature>
<organism evidence="5 6">
    <name type="scientific">Trifolium subterraneum</name>
    <name type="common">Subterranean clover</name>
    <dbReference type="NCBI Taxonomy" id="3900"/>
    <lineage>
        <taxon>Eukaryota</taxon>
        <taxon>Viridiplantae</taxon>
        <taxon>Streptophyta</taxon>
        <taxon>Embryophyta</taxon>
        <taxon>Tracheophyta</taxon>
        <taxon>Spermatophyta</taxon>
        <taxon>Magnoliopsida</taxon>
        <taxon>eudicotyledons</taxon>
        <taxon>Gunneridae</taxon>
        <taxon>Pentapetalae</taxon>
        <taxon>rosids</taxon>
        <taxon>fabids</taxon>
        <taxon>Fabales</taxon>
        <taxon>Fabaceae</taxon>
        <taxon>Papilionoideae</taxon>
        <taxon>50 kb inversion clade</taxon>
        <taxon>NPAAA clade</taxon>
        <taxon>Hologalegina</taxon>
        <taxon>IRL clade</taxon>
        <taxon>Trifolieae</taxon>
        <taxon>Trifolium</taxon>
    </lineage>
</organism>
<dbReference type="InterPro" id="IPR025714">
    <property type="entry name" value="Methyltranfer_dom"/>
</dbReference>
<accession>A0A2Z6MPP6</accession>
<evidence type="ECO:0000256" key="3">
    <source>
        <dbReference type="ARBA" id="ARBA00022679"/>
    </source>
</evidence>
<dbReference type="InterPro" id="IPR051419">
    <property type="entry name" value="Lys/N-term_MeTrsfase_sf"/>
</dbReference>
<evidence type="ECO:0000256" key="2">
    <source>
        <dbReference type="ARBA" id="ARBA00022603"/>
    </source>
</evidence>
<comment type="similarity">
    <text evidence="1">Belongs to the methyltransferase superfamily.</text>
</comment>
<dbReference type="GO" id="GO:0032259">
    <property type="term" value="P:methylation"/>
    <property type="evidence" value="ECO:0007669"/>
    <property type="project" value="UniProtKB-KW"/>
</dbReference>